<accession>B6K344</accession>
<dbReference type="InterPro" id="IPR002108">
    <property type="entry name" value="ADF-H"/>
</dbReference>
<dbReference type="GO" id="GO:0003785">
    <property type="term" value="F:actin monomer binding"/>
    <property type="evidence" value="ECO:0007669"/>
    <property type="project" value="EnsemblFungi"/>
</dbReference>
<dbReference type="eggNOG" id="KOG1735">
    <property type="taxonomic scope" value="Eukaryota"/>
</dbReference>
<dbReference type="GO" id="GO:0051015">
    <property type="term" value="F:actin filament binding"/>
    <property type="evidence" value="ECO:0000318"/>
    <property type="project" value="GO_Central"/>
</dbReference>
<reference evidence="7 9" key="1">
    <citation type="journal article" date="2011" name="Science">
        <title>Comparative functional genomics of the fission yeasts.</title>
        <authorList>
            <person name="Rhind N."/>
            <person name="Chen Z."/>
            <person name="Yassour M."/>
            <person name="Thompson D.A."/>
            <person name="Haas B.J."/>
            <person name="Habib N."/>
            <person name="Wapinski I."/>
            <person name="Roy S."/>
            <person name="Lin M.F."/>
            <person name="Heiman D.I."/>
            <person name="Young S.K."/>
            <person name="Furuya K."/>
            <person name="Guo Y."/>
            <person name="Pidoux A."/>
            <person name="Chen H.M."/>
            <person name="Robbertse B."/>
            <person name="Goldberg J.M."/>
            <person name="Aoki K."/>
            <person name="Bayne E.H."/>
            <person name="Berlin A.M."/>
            <person name="Desjardins C.A."/>
            <person name="Dobbs E."/>
            <person name="Dukaj L."/>
            <person name="Fan L."/>
            <person name="FitzGerald M.G."/>
            <person name="French C."/>
            <person name="Gujja S."/>
            <person name="Hansen K."/>
            <person name="Keifenheim D."/>
            <person name="Levin J.Z."/>
            <person name="Mosher R.A."/>
            <person name="Mueller C.A."/>
            <person name="Pfiffner J."/>
            <person name="Priest M."/>
            <person name="Russ C."/>
            <person name="Smialowska A."/>
            <person name="Swoboda P."/>
            <person name="Sykes S.M."/>
            <person name="Vaughn M."/>
            <person name="Vengrova S."/>
            <person name="Yoder R."/>
            <person name="Zeng Q."/>
            <person name="Allshire R."/>
            <person name="Baulcombe D."/>
            <person name="Birren B.W."/>
            <person name="Brown W."/>
            <person name="Ekwall K."/>
            <person name="Kellis M."/>
            <person name="Leatherwood J."/>
            <person name="Levin H."/>
            <person name="Margalit H."/>
            <person name="Martienssen R."/>
            <person name="Nieduszynski C.A."/>
            <person name="Spatafora J.W."/>
            <person name="Friedman N."/>
            <person name="Dalgaard J.Z."/>
            <person name="Baumann P."/>
            <person name="Niki H."/>
            <person name="Regev A."/>
            <person name="Nusbaum C."/>
        </authorList>
    </citation>
    <scope>NUCLEOTIDE SEQUENCE [LARGE SCALE GENOMIC DNA]</scope>
    <source>
        <strain evidence="9">yFS275 / FY16936</strain>
    </source>
</reference>
<dbReference type="JaponicusDB" id="SJAG_03025">
    <property type="gene designation" value="adf1"/>
</dbReference>
<dbReference type="Pfam" id="PF00241">
    <property type="entry name" value="Cofilin_ADF"/>
    <property type="match status" value="1"/>
</dbReference>
<evidence type="ECO:0000256" key="5">
    <source>
        <dbReference type="ARBA" id="ARBA00032427"/>
    </source>
</evidence>
<proteinExistence type="inferred from homology"/>
<gene>
    <name evidence="8" type="primary">adf1</name>
    <name evidence="7" type="ORF">SJAG_03025</name>
</gene>
<evidence type="ECO:0000313" key="9">
    <source>
        <dbReference type="Proteomes" id="UP000001744"/>
    </source>
</evidence>
<dbReference type="VEuPathDB" id="FungiDB:SJAG_03025"/>
<evidence type="ECO:0000256" key="3">
    <source>
        <dbReference type="ARBA" id="ARBA00015630"/>
    </source>
</evidence>
<dbReference type="SUPFAM" id="SSF55753">
    <property type="entry name" value="Actin depolymerizing proteins"/>
    <property type="match status" value="1"/>
</dbReference>
<dbReference type="GO" id="GO:0016363">
    <property type="term" value="C:nuclear matrix"/>
    <property type="evidence" value="ECO:0007669"/>
    <property type="project" value="UniProtKB-SubCell"/>
</dbReference>
<dbReference type="GO" id="GO:0140775">
    <property type="term" value="F:actin filament debranching activity"/>
    <property type="evidence" value="ECO:0007669"/>
    <property type="project" value="EnsemblFungi"/>
</dbReference>
<dbReference type="GO" id="GO:0110085">
    <property type="term" value="C:mitotic actomyosin contractile ring"/>
    <property type="evidence" value="ECO:0007669"/>
    <property type="project" value="EnsemblFungi"/>
</dbReference>
<dbReference type="GO" id="GO:0003789">
    <property type="term" value="F:actin filament severing activity"/>
    <property type="evidence" value="ECO:0007669"/>
    <property type="project" value="EnsemblFungi"/>
</dbReference>
<dbReference type="RefSeq" id="XP_002174194.1">
    <property type="nucleotide sequence ID" value="XM_002174158.2"/>
</dbReference>
<dbReference type="PANTHER" id="PTHR11913">
    <property type="entry name" value="COFILIN-RELATED"/>
    <property type="match status" value="1"/>
</dbReference>
<dbReference type="SMART" id="SM00102">
    <property type="entry name" value="ADF"/>
    <property type="match status" value="1"/>
</dbReference>
<evidence type="ECO:0000313" key="7">
    <source>
        <dbReference type="EMBL" id="EEB07901.1"/>
    </source>
</evidence>
<dbReference type="GO" id="GO:1903475">
    <property type="term" value="P:mitotic actomyosin contractile ring assembly"/>
    <property type="evidence" value="ECO:0007669"/>
    <property type="project" value="EnsemblFungi"/>
</dbReference>
<protein>
    <recommendedName>
        <fullName evidence="3">Cofilin</fullName>
    </recommendedName>
    <alternativeName>
        <fullName evidence="5">Actin-depolymerizing factor 1</fullName>
    </alternativeName>
</protein>
<evidence type="ECO:0000313" key="8">
    <source>
        <dbReference type="JaponicusDB" id="SJAG_03025"/>
    </source>
</evidence>
<dbReference type="GO" id="GO:0015629">
    <property type="term" value="C:actin cytoskeleton"/>
    <property type="evidence" value="ECO:0000318"/>
    <property type="project" value="GO_Central"/>
</dbReference>
<dbReference type="GO" id="GO:0031097">
    <property type="term" value="C:medial cortex"/>
    <property type="evidence" value="ECO:0007669"/>
    <property type="project" value="EnsemblFungi"/>
</dbReference>
<dbReference type="STRING" id="402676.B6K344"/>
<evidence type="ECO:0000259" key="6">
    <source>
        <dbReference type="PROSITE" id="PS51263"/>
    </source>
</evidence>
<sequence length="137" mass="15541">MSLSGVKVAPECLEAFQELKLGKSVRYVVFKMNDTKTEIVVEKKNTDKDYDTFLGELPEKDCRYAIYDFEYNLGEGVRNKICFITWAPDVAPIKSKMVYASSKDTIRRALTGVGSDIQATDFSEVSYESVLEKVTRK</sequence>
<name>B6K344_SCHJY</name>
<dbReference type="InterPro" id="IPR017904">
    <property type="entry name" value="ADF/Cofilin"/>
</dbReference>
<evidence type="ECO:0000256" key="4">
    <source>
        <dbReference type="ARBA" id="ARBA00023203"/>
    </source>
</evidence>
<dbReference type="CDD" id="cd11286">
    <property type="entry name" value="ADF_cofilin_like"/>
    <property type="match status" value="1"/>
</dbReference>
<dbReference type="Gene3D" id="3.40.20.10">
    <property type="entry name" value="Severin"/>
    <property type="match status" value="1"/>
</dbReference>
<dbReference type="PROSITE" id="PS51263">
    <property type="entry name" value="ADF_H"/>
    <property type="match status" value="1"/>
</dbReference>
<dbReference type="OrthoDB" id="10249245at2759"/>
<organism evidence="7 9">
    <name type="scientific">Schizosaccharomyces japonicus (strain yFS275 / FY16936)</name>
    <name type="common">Fission yeast</name>
    <dbReference type="NCBI Taxonomy" id="402676"/>
    <lineage>
        <taxon>Eukaryota</taxon>
        <taxon>Fungi</taxon>
        <taxon>Dikarya</taxon>
        <taxon>Ascomycota</taxon>
        <taxon>Taphrinomycotina</taxon>
        <taxon>Schizosaccharomycetes</taxon>
        <taxon>Schizosaccharomycetales</taxon>
        <taxon>Schizosaccharomycetaceae</taxon>
        <taxon>Schizosaccharomyces</taxon>
    </lineage>
</organism>
<dbReference type="PRINTS" id="PR00006">
    <property type="entry name" value="COFILIN"/>
</dbReference>
<keyword evidence="4" id="KW-0009">Actin-binding</keyword>
<dbReference type="OMA" id="QCRFAVY"/>
<dbReference type="GeneID" id="7048942"/>
<comment type="subcellular location">
    <subcellularLocation>
        <location evidence="1">Nucleus matrix</location>
    </subcellularLocation>
</comment>
<evidence type="ECO:0000256" key="2">
    <source>
        <dbReference type="ARBA" id="ARBA00006844"/>
    </source>
</evidence>
<keyword evidence="9" id="KW-1185">Reference proteome</keyword>
<dbReference type="Proteomes" id="UP000001744">
    <property type="component" value="Unassembled WGS sequence"/>
</dbReference>
<feature type="domain" description="ADF-H" evidence="6">
    <location>
        <begin position="5"/>
        <end position="135"/>
    </location>
</feature>
<dbReference type="EMBL" id="KE651167">
    <property type="protein sequence ID" value="EEB07901.1"/>
    <property type="molecule type" value="Genomic_DNA"/>
</dbReference>
<dbReference type="InterPro" id="IPR029006">
    <property type="entry name" value="ADF-H/Gelsolin-like_dom_sf"/>
</dbReference>
<evidence type="ECO:0000256" key="1">
    <source>
        <dbReference type="ARBA" id="ARBA00004109"/>
    </source>
</evidence>
<dbReference type="AlphaFoldDB" id="B6K344"/>
<dbReference type="GO" id="GO:0030479">
    <property type="term" value="C:actin cortical patch"/>
    <property type="evidence" value="ECO:0000318"/>
    <property type="project" value="GO_Central"/>
</dbReference>
<comment type="similarity">
    <text evidence="2">Belongs to the actin-binding proteins ADF family.</text>
</comment>
<dbReference type="HOGENOM" id="CLU_094004_3_2_1"/>
<dbReference type="GO" id="GO:0051014">
    <property type="term" value="P:actin filament severing"/>
    <property type="evidence" value="ECO:0000318"/>
    <property type="project" value="GO_Central"/>
</dbReference>
<dbReference type="GO" id="GO:0030042">
    <property type="term" value="P:actin filament depolymerization"/>
    <property type="evidence" value="ECO:0000318"/>
    <property type="project" value="GO_Central"/>
</dbReference>
<dbReference type="GO" id="GO:0005737">
    <property type="term" value="C:cytoplasm"/>
    <property type="evidence" value="ECO:0000318"/>
    <property type="project" value="GO_Central"/>
</dbReference>